<gene>
    <name evidence="2" type="ORF">LLW17_06450</name>
</gene>
<evidence type="ECO:0000259" key="1">
    <source>
        <dbReference type="PROSITE" id="PS51725"/>
    </source>
</evidence>
<evidence type="ECO:0000313" key="2">
    <source>
        <dbReference type="EMBL" id="MCC4212351.1"/>
    </source>
</evidence>
<dbReference type="InterPro" id="IPR011008">
    <property type="entry name" value="Dimeric_a/b-barrel"/>
</dbReference>
<dbReference type="PANTHER" id="PTHR33336">
    <property type="entry name" value="QUINOL MONOOXYGENASE YGIN-RELATED"/>
    <property type="match status" value="1"/>
</dbReference>
<dbReference type="PROSITE" id="PS51725">
    <property type="entry name" value="ABM"/>
    <property type="match status" value="1"/>
</dbReference>
<dbReference type="RefSeq" id="WP_228229441.1">
    <property type="nucleotide sequence ID" value="NZ_JAJGMW010000006.1"/>
</dbReference>
<evidence type="ECO:0000313" key="3">
    <source>
        <dbReference type="Proteomes" id="UP001197770"/>
    </source>
</evidence>
<dbReference type="SUPFAM" id="SSF54909">
    <property type="entry name" value="Dimeric alpha+beta barrel"/>
    <property type="match status" value="1"/>
</dbReference>
<comment type="caution">
    <text evidence="2">The sequence shown here is derived from an EMBL/GenBank/DDBJ whole genome shotgun (WGS) entry which is preliminary data.</text>
</comment>
<dbReference type="Pfam" id="PF03992">
    <property type="entry name" value="ABM"/>
    <property type="match status" value="1"/>
</dbReference>
<organism evidence="2 3">
    <name type="scientific">Leeuwenhoekiella parthenopeia</name>
    <dbReference type="NCBI Taxonomy" id="2890320"/>
    <lineage>
        <taxon>Bacteria</taxon>
        <taxon>Pseudomonadati</taxon>
        <taxon>Bacteroidota</taxon>
        <taxon>Flavobacteriia</taxon>
        <taxon>Flavobacteriales</taxon>
        <taxon>Flavobacteriaceae</taxon>
        <taxon>Leeuwenhoekiella</taxon>
    </lineage>
</organism>
<accession>A0ABS8GRC3</accession>
<name>A0ABS8GRC3_9FLAO</name>
<protein>
    <submittedName>
        <fullName evidence="2">Antibiotic biosynthesis monooxygenase</fullName>
    </submittedName>
</protein>
<dbReference type="InterPro" id="IPR050744">
    <property type="entry name" value="AI-2_Isomerase_LsrG"/>
</dbReference>
<dbReference type="Gene3D" id="3.30.70.100">
    <property type="match status" value="1"/>
</dbReference>
<reference evidence="2 3" key="1">
    <citation type="submission" date="2021-11" db="EMBL/GenBank/DDBJ databases">
        <title>Seasonal and diel survey of microbial diversity of the Tyrrhenian coast.</title>
        <authorList>
            <person name="Gattoni G."/>
            <person name="Corral P."/>
        </authorList>
    </citation>
    <scope>NUCLEOTIDE SEQUENCE [LARGE SCALE GENOMIC DNA]</scope>
    <source>
        <strain evidence="2 3">Mr9</strain>
    </source>
</reference>
<feature type="domain" description="ABM" evidence="1">
    <location>
        <begin position="2"/>
        <end position="94"/>
    </location>
</feature>
<dbReference type="GO" id="GO:0004497">
    <property type="term" value="F:monooxygenase activity"/>
    <property type="evidence" value="ECO:0007669"/>
    <property type="project" value="UniProtKB-KW"/>
</dbReference>
<keyword evidence="2" id="KW-0503">Monooxygenase</keyword>
<sequence length="103" mass="12030">MIIRIVKLTFKSENVEAFIKLFAAAQQIIQSTEGCEHLALLRDTSNPNMFFTHSHWQNAEALENYRNSDFFKKTWSHTKVLFAEKPEAWSLEKFVNLPKLNSI</sequence>
<keyword evidence="3" id="KW-1185">Reference proteome</keyword>
<dbReference type="EMBL" id="JAJGMW010000006">
    <property type="protein sequence ID" value="MCC4212351.1"/>
    <property type="molecule type" value="Genomic_DNA"/>
</dbReference>
<dbReference type="Proteomes" id="UP001197770">
    <property type="component" value="Unassembled WGS sequence"/>
</dbReference>
<keyword evidence="2" id="KW-0560">Oxidoreductase</keyword>
<proteinExistence type="predicted"/>
<dbReference type="InterPro" id="IPR007138">
    <property type="entry name" value="ABM_dom"/>
</dbReference>
<dbReference type="PANTHER" id="PTHR33336:SF3">
    <property type="entry name" value="ABM DOMAIN-CONTAINING PROTEIN"/>
    <property type="match status" value="1"/>
</dbReference>